<dbReference type="GO" id="GO:0031369">
    <property type="term" value="F:translation initiation factor binding"/>
    <property type="evidence" value="ECO:0007669"/>
    <property type="project" value="TreeGrafter"/>
</dbReference>
<feature type="compositionally biased region" description="Low complexity" evidence="6">
    <location>
        <begin position="124"/>
        <end position="138"/>
    </location>
</feature>
<evidence type="ECO:0000256" key="4">
    <source>
        <dbReference type="ARBA" id="ARBA00040874"/>
    </source>
</evidence>
<reference evidence="8" key="1">
    <citation type="submission" date="2021-02" db="EMBL/GenBank/DDBJ databases">
        <authorList>
            <person name="Nowell W R."/>
        </authorList>
    </citation>
    <scope>NUCLEOTIDE SEQUENCE</scope>
</reference>
<dbReference type="InterPro" id="IPR002735">
    <property type="entry name" value="Transl_init_fac_IF2/IF5_dom"/>
</dbReference>
<feature type="region of interest" description="Disordered" evidence="6">
    <location>
        <begin position="70"/>
        <end position="139"/>
    </location>
</feature>
<feature type="compositionally biased region" description="Polar residues" evidence="6">
    <location>
        <begin position="87"/>
        <end position="96"/>
    </location>
</feature>
<dbReference type="GO" id="GO:0005850">
    <property type="term" value="C:eukaryotic translation initiation factor 2 complex"/>
    <property type="evidence" value="ECO:0007669"/>
    <property type="project" value="TreeGrafter"/>
</dbReference>
<sequence length="306" mass="35486">MCTDIDFLPHIMIITEKDFVLPNEYDRRNSSTPSITSSSSSTTTNNTTSWFDRKLFDHFKRLFRRSSISSKIDSSQSNRRPSDTAAEKSTASSTCPEKSKDKEEEEEEEEEEVQQQNKNTGHESLVSLSSSTSSTTTLPNSINEQVQSLTTNKSSIDLLYDYDRLLARCLERQKHDLTEMISRCQTPITIPHVDLIVGHSRSIVVNWKSYTRLFRALNRDPQLFQQYINLYYGCQSWMNQREQLTFNVRTTKTTFDNVLKLFLNEYVTCLACQKAQTHLIKSMGLWRIECQLCGSQRSVKRLKWKV</sequence>
<dbReference type="InterPro" id="IPR016189">
    <property type="entry name" value="Transl_init_fac_IF2/IF5_N"/>
</dbReference>
<keyword evidence="2" id="KW-0396">Initiation factor</keyword>
<dbReference type="EMBL" id="CAJNRF010002250">
    <property type="protein sequence ID" value="CAF2034725.1"/>
    <property type="molecule type" value="Genomic_DNA"/>
</dbReference>
<dbReference type="PANTHER" id="PTHR23001:SF3">
    <property type="entry name" value="EUKARYOTIC TRANSLATION INITIATION FACTOR 2 SUBUNIT 2"/>
    <property type="match status" value="1"/>
</dbReference>
<gene>
    <name evidence="8" type="ORF">WKI299_LOCUS7385</name>
</gene>
<dbReference type="GO" id="GO:0003729">
    <property type="term" value="F:mRNA binding"/>
    <property type="evidence" value="ECO:0007669"/>
    <property type="project" value="TreeGrafter"/>
</dbReference>
<dbReference type="SUPFAM" id="SSF100966">
    <property type="entry name" value="Translation initiation factor 2 beta, aIF2beta, N-terminal domain"/>
    <property type="match status" value="1"/>
</dbReference>
<dbReference type="InterPro" id="IPR016190">
    <property type="entry name" value="Transl_init_fac_IF2/IF5_Zn-bd"/>
</dbReference>
<evidence type="ECO:0000313" key="8">
    <source>
        <dbReference type="EMBL" id="CAF2034725.1"/>
    </source>
</evidence>
<dbReference type="AlphaFoldDB" id="A0A816NDG1"/>
<evidence type="ECO:0000256" key="2">
    <source>
        <dbReference type="ARBA" id="ARBA00022540"/>
    </source>
</evidence>
<dbReference type="Gene3D" id="3.30.30.170">
    <property type="match status" value="1"/>
</dbReference>
<evidence type="ECO:0000313" key="9">
    <source>
        <dbReference type="Proteomes" id="UP000663856"/>
    </source>
</evidence>
<dbReference type="Pfam" id="PF01873">
    <property type="entry name" value="eIF-5_eIF-2B"/>
    <property type="match status" value="1"/>
</dbReference>
<dbReference type="PANTHER" id="PTHR23001">
    <property type="entry name" value="EUKARYOTIC TRANSLATION INITIATION FACTOR"/>
    <property type="match status" value="1"/>
</dbReference>
<feature type="region of interest" description="Disordered" evidence="6">
    <location>
        <begin position="25"/>
        <end position="47"/>
    </location>
</feature>
<evidence type="ECO:0000256" key="6">
    <source>
        <dbReference type="SAM" id="MobiDB-lite"/>
    </source>
</evidence>
<dbReference type="SUPFAM" id="SSF75689">
    <property type="entry name" value="Zinc-binding domain of translation initiation factor 2 beta"/>
    <property type="match status" value="1"/>
</dbReference>
<accession>A0A816NDG1</accession>
<proteinExistence type="inferred from homology"/>
<feature type="compositionally biased region" description="Low complexity" evidence="6">
    <location>
        <begin position="70"/>
        <end position="79"/>
    </location>
</feature>
<comment type="similarity">
    <text evidence="1">Belongs to the eIF-2-beta/eIF-5 family.</text>
</comment>
<name>A0A816NDG1_9BILA</name>
<dbReference type="SMART" id="SM00653">
    <property type="entry name" value="eIF2B_5"/>
    <property type="match status" value="1"/>
</dbReference>
<dbReference type="InterPro" id="IPR045196">
    <property type="entry name" value="IF2/IF5"/>
</dbReference>
<dbReference type="GO" id="GO:0001731">
    <property type="term" value="P:formation of translation preinitiation complex"/>
    <property type="evidence" value="ECO:0007669"/>
    <property type="project" value="TreeGrafter"/>
</dbReference>
<feature type="domain" description="Translation initiation factor IF2/IF5" evidence="7">
    <location>
        <begin position="183"/>
        <end position="296"/>
    </location>
</feature>
<evidence type="ECO:0000259" key="7">
    <source>
        <dbReference type="SMART" id="SM00653"/>
    </source>
</evidence>
<dbReference type="Proteomes" id="UP000663856">
    <property type="component" value="Unassembled WGS sequence"/>
</dbReference>
<keyword evidence="3" id="KW-0648">Protein biosynthesis</keyword>
<organism evidence="8 9">
    <name type="scientific">Rotaria magnacalcarata</name>
    <dbReference type="NCBI Taxonomy" id="392030"/>
    <lineage>
        <taxon>Eukaryota</taxon>
        <taxon>Metazoa</taxon>
        <taxon>Spiralia</taxon>
        <taxon>Gnathifera</taxon>
        <taxon>Rotifera</taxon>
        <taxon>Eurotatoria</taxon>
        <taxon>Bdelloidea</taxon>
        <taxon>Philodinida</taxon>
        <taxon>Philodinidae</taxon>
        <taxon>Rotaria</taxon>
    </lineage>
</organism>
<evidence type="ECO:0000256" key="3">
    <source>
        <dbReference type="ARBA" id="ARBA00022917"/>
    </source>
</evidence>
<evidence type="ECO:0000256" key="1">
    <source>
        <dbReference type="ARBA" id="ARBA00010397"/>
    </source>
</evidence>
<comment type="caution">
    <text evidence="8">The sequence shown here is derived from an EMBL/GenBank/DDBJ whole genome shotgun (WGS) entry which is preliminary data.</text>
</comment>
<evidence type="ECO:0000256" key="5">
    <source>
        <dbReference type="ARBA" id="ARBA00042452"/>
    </source>
</evidence>
<feature type="compositionally biased region" description="Acidic residues" evidence="6">
    <location>
        <begin position="103"/>
        <end position="113"/>
    </location>
</feature>
<protein>
    <recommendedName>
        <fullName evidence="4">Eukaryotic translation initiation factor 2 subunit 2</fullName>
    </recommendedName>
    <alternativeName>
        <fullName evidence="5">Eukaryotic translation initiation factor 2 subunit beta</fullName>
    </alternativeName>
</protein>
<feature type="compositionally biased region" description="Low complexity" evidence="6">
    <location>
        <begin position="30"/>
        <end position="47"/>
    </location>
</feature>
<dbReference type="GO" id="GO:0003743">
    <property type="term" value="F:translation initiation factor activity"/>
    <property type="evidence" value="ECO:0007669"/>
    <property type="project" value="UniProtKB-KW"/>
</dbReference>